<dbReference type="GO" id="GO:0005664">
    <property type="term" value="C:nuclear origin of replication recognition complex"/>
    <property type="evidence" value="ECO:0007669"/>
    <property type="project" value="EnsemblFungi"/>
</dbReference>
<dbReference type="RefSeq" id="XP_004177871.1">
    <property type="nucleotide sequence ID" value="XM_004177823.1"/>
</dbReference>
<dbReference type="InterPro" id="IPR020796">
    <property type="entry name" value="ORC5"/>
</dbReference>
<dbReference type="GO" id="GO:0031261">
    <property type="term" value="C:DNA replication preinitiation complex"/>
    <property type="evidence" value="ECO:0007669"/>
    <property type="project" value="EnsemblFungi"/>
</dbReference>
<dbReference type="Gene3D" id="3.40.50.300">
    <property type="entry name" value="P-loop containing nucleotide triphosphate hydrolases"/>
    <property type="match status" value="1"/>
</dbReference>
<keyword evidence="4" id="KW-0547">Nucleotide-binding</keyword>
<dbReference type="Pfam" id="PF21639">
    <property type="entry name" value="ORC5_lid"/>
    <property type="match status" value="1"/>
</dbReference>
<dbReference type="GO" id="GO:0003688">
    <property type="term" value="F:DNA replication origin binding"/>
    <property type="evidence" value="ECO:0007669"/>
    <property type="project" value="EnsemblFungi"/>
</dbReference>
<dbReference type="Pfam" id="PF14630">
    <property type="entry name" value="ORC5_C"/>
    <property type="match status" value="1"/>
</dbReference>
<evidence type="ECO:0000259" key="8">
    <source>
        <dbReference type="Pfam" id="PF13191"/>
    </source>
</evidence>
<evidence type="ECO:0000256" key="4">
    <source>
        <dbReference type="ARBA" id="ARBA00022741"/>
    </source>
</evidence>
<feature type="compositionally biased region" description="Polar residues" evidence="7">
    <location>
        <begin position="303"/>
        <end position="315"/>
    </location>
</feature>
<evidence type="ECO:0000259" key="10">
    <source>
        <dbReference type="Pfam" id="PF21639"/>
    </source>
</evidence>
<dbReference type="InterPro" id="IPR027417">
    <property type="entry name" value="P-loop_NTPase"/>
</dbReference>
<keyword evidence="5" id="KW-0067">ATP-binding</keyword>
<evidence type="ECO:0000313" key="11">
    <source>
        <dbReference type="EMBL" id="CCH58352.1"/>
    </source>
</evidence>
<dbReference type="STRING" id="1071380.I2GW50"/>
<comment type="subcellular location">
    <subcellularLocation>
        <location evidence="1">Nucleus</location>
    </subcellularLocation>
</comment>
<dbReference type="GO" id="GO:0030466">
    <property type="term" value="P:silent mating-type cassette heterochromatin formation"/>
    <property type="evidence" value="ECO:0007669"/>
    <property type="project" value="EnsemblFungi"/>
</dbReference>
<sequence>MVAVLHRDYQIKALRAFIQKDAALVPPNMIIEGHTCTGKTHVLTQFFQIHPDIITSWVRPIELVSWKPVLQAVARSVQNSLRATYPGVQSEEFDPLDVEEAYLLVKFLTNLFEEYSSLSEDRTLFVIFDGLDSLEDLDAMLLLKFLKLYELLPETSRIKLKFIYVVQNSAFVSRYASYGIPSIVFPIYNIDEVTDIIIANRAPELWESSCLHDQLQSQNIVNCTTEQLYSLVVNFLQLIIQSFGSYTGNNISSLNDFIDFKWEDYVKAITPQNVFEPVQLYRCTSKLFTNTDDTLSTEDENIHNNTNDAGQQDSNSATQTYELSNIAKYLLISAYICSYMEPKYDPSVFSKKTHLRSGRSAYGRRKKKETNPRYIQPSLFVIERLLAIFQSIYPVETNSESGSLASLKEDHLMRSNVEVFQNISELYDLKLLGTTMTKNIDYLSFKLKWKVNVPWETINEIASSVNFELGQYFSSIHE</sequence>
<dbReference type="GeneID" id="14493110"/>
<feature type="domain" description="Orc1-like AAA ATPase" evidence="8">
    <location>
        <begin position="5"/>
        <end position="150"/>
    </location>
</feature>
<evidence type="ECO:0000256" key="3">
    <source>
        <dbReference type="ARBA" id="ARBA00022705"/>
    </source>
</evidence>
<protein>
    <recommendedName>
        <fullName evidence="13">Orc1-like AAA ATPase domain-containing protein</fullName>
    </recommendedName>
</protein>
<dbReference type="HOGENOM" id="CLU_028223_2_1_1"/>
<evidence type="ECO:0000259" key="9">
    <source>
        <dbReference type="Pfam" id="PF14630"/>
    </source>
</evidence>
<dbReference type="AlphaFoldDB" id="I2GW50"/>
<dbReference type="InterPro" id="IPR047088">
    <property type="entry name" value="ORC5_C"/>
</dbReference>
<accession>I2GW50</accession>
<dbReference type="Pfam" id="PF13191">
    <property type="entry name" value="AAA_16"/>
    <property type="match status" value="1"/>
</dbReference>
<feature type="domain" description="ORC5 lid" evidence="10">
    <location>
        <begin position="233"/>
        <end position="289"/>
    </location>
</feature>
<evidence type="ECO:0000256" key="7">
    <source>
        <dbReference type="SAM" id="MobiDB-lite"/>
    </source>
</evidence>
<comment type="similarity">
    <text evidence="2">Belongs to the ORC5 family.</text>
</comment>
<organism evidence="11 12">
    <name type="scientific">Henningerozyma blattae (strain ATCC 34711 / CBS 6284 / DSM 70876 / NBRC 10599 / NRRL Y-10934 / UCD 77-7)</name>
    <name type="common">Yeast</name>
    <name type="synonym">Tetrapisispora blattae</name>
    <dbReference type="NCBI Taxonomy" id="1071380"/>
    <lineage>
        <taxon>Eukaryota</taxon>
        <taxon>Fungi</taxon>
        <taxon>Dikarya</taxon>
        <taxon>Ascomycota</taxon>
        <taxon>Saccharomycotina</taxon>
        <taxon>Saccharomycetes</taxon>
        <taxon>Saccharomycetales</taxon>
        <taxon>Saccharomycetaceae</taxon>
        <taxon>Henningerozyma</taxon>
    </lineage>
</organism>
<feature type="region of interest" description="Disordered" evidence="7">
    <location>
        <begin position="295"/>
        <end position="315"/>
    </location>
</feature>
<dbReference type="Proteomes" id="UP000002866">
    <property type="component" value="Chromosome 1"/>
</dbReference>
<reference evidence="11 12" key="1">
    <citation type="journal article" date="2011" name="Proc. Natl. Acad. Sci. U.S.A.">
        <title>Evolutionary erosion of yeast sex chromosomes by mating-type switching accidents.</title>
        <authorList>
            <person name="Gordon J.L."/>
            <person name="Armisen D."/>
            <person name="Proux-Wera E."/>
            <person name="Oheigeartaigh S.S."/>
            <person name="Byrne K.P."/>
            <person name="Wolfe K.H."/>
        </authorList>
    </citation>
    <scope>NUCLEOTIDE SEQUENCE [LARGE SCALE GENOMIC DNA]</scope>
    <source>
        <strain evidence="12">ATCC 34711 / CBS 6284 / DSM 70876 / NBRC 10599 / NRRL Y-10934 / UCD 77-7</strain>
    </source>
</reference>
<evidence type="ECO:0000256" key="6">
    <source>
        <dbReference type="ARBA" id="ARBA00023242"/>
    </source>
</evidence>
<dbReference type="InParanoid" id="I2GW50"/>
<name>I2GW50_HENB6</name>
<keyword evidence="3" id="KW-0235">DNA replication</keyword>
<keyword evidence="6" id="KW-0539">Nucleus</keyword>
<gene>
    <name evidence="11" type="primary">TBLA0A05590</name>
    <name evidence="11" type="ORF">TBLA_0A05590</name>
</gene>
<dbReference type="Gene3D" id="1.10.8.60">
    <property type="match status" value="1"/>
</dbReference>
<dbReference type="GO" id="GO:0005524">
    <property type="term" value="F:ATP binding"/>
    <property type="evidence" value="ECO:0007669"/>
    <property type="project" value="EnsemblFungi"/>
</dbReference>
<dbReference type="InterPro" id="IPR041664">
    <property type="entry name" value="AAA_16"/>
</dbReference>
<dbReference type="EMBL" id="HE806316">
    <property type="protein sequence ID" value="CCH58352.1"/>
    <property type="molecule type" value="Genomic_DNA"/>
</dbReference>
<dbReference type="OMA" id="AYICSYL"/>
<dbReference type="GO" id="GO:0006267">
    <property type="term" value="P:pre-replicative complex assembly involved in nuclear cell cycle DNA replication"/>
    <property type="evidence" value="ECO:0007669"/>
    <property type="project" value="EnsemblFungi"/>
</dbReference>
<dbReference type="InterPro" id="IPR048866">
    <property type="entry name" value="ORC5_lid"/>
</dbReference>
<evidence type="ECO:0000256" key="2">
    <source>
        <dbReference type="ARBA" id="ARBA00006269"/>
    </source>
</evidence>
<evidence type="ECO:0000256" key="5">
    <source>
        <dbReference type="ARBA" id="ARBA00022840"/>
    </source>
</evidence>
<feature type="domain" description="Origin recognition complex subunit 5 C-terminal" evidence="9">
    <location>
        <begin position="323"/>
        <end position="473"/>
    </location>
</feature>
<dbReference type="PANTHER" id="PTHR12705:SF0">
    <property type="entry name" value="ORIGIN RECOGNITION COMPLEX SUBUNIT 5"/>
    <property type="match status" value="1"/>
</dbReference>
<keyword evidence="12" id="KW-1185">Reference proteome</keyword>
<proteinExistence type="inferred from homology"/>
<dbReference type="GO" id="GO:0006270">
    <property type="term" value="P:DNA replication initiation"/>
    <property type="evidence" value="ECO:0007669"/>
    <property type="project" value="EnsemblFungi"/>
</dbReference>
<evidence type="ECO:0000256" key="1">
    <source>
        <dbReference type="ARBA" id="ARBA00004123"/>
    </source>
</evidence>
<evidence type="ECO:0008006" key="13">
    <source>
        <dbReference type="Google" id="ProtNLM"/>
    </source>
</evidence>
<dbReference type="OrthoDB" id="365981at2759"/>
<dbReference type="KEGG" id="tbl:TBLA_0A05590"/>
<dbReference type="eggNOG" id="KOG2543">
    <property type="taxonomic scope" value="Eukaryota"/>
</dbReference>
<dbReference type="PANTHER" id="PTHR12705">
    <property type="entry name" value="ORIGIN RECOGNITION COMPLEX SUBUNIT 5"/>
    <property type="match status" value="1"/>
</dbReference>
<dbReference type="FunCoup" id="I2GW50">
    <property type="interactions" value="939"/>
</dbReference>
<dbReference type="SUPFAM" id="SSF52540">
    <property type="entry name" value="P-loop containing nucleoside triphosphate hydrolases"/>
    <property type="match status" value="1"/>
</dbReference>
<evidence type="ECO:0000313" key="12">
    <source>
        <dbReference type="Proteomes" id="UP000002866"/>
    </source>
</evidence>
<dbReference type="GO" id="GO:0005656">
    <property type="term" value="C:nuclear pre-replicative complex"/>
    <property type="evidence" value="ECO:0007669"/>
    <property type="project" value="EnsemblFungi"/>
</dbReference>